<dbReference type="Proteomes" id="UP000805193">
    <property type="component" value="Unassembled WGS sequence"/>
</dbReference>
<sequence>MQALNDHYQEVNSLLRKFSRREGFESLGNLANEWQLWISLNGVHPSRMGNKVLAKFIDQQVQNTIQKMVRARIQQEYKGTTMKACSSTGWTIKTTPQPTNSCKGVIHDVASLTAPDELIANIESNVPVLTVRMMGKTETALITFESRYKGKLTECDICYQENMTSDTLHNCIPYRINCKEEHFLQGIFRQLLSQQSSDQEAKEPSKAGTGVALAFLTLCKIDQRLSDLQTDVSYFGLCLRKKFVDPSLFGYLTQRSLPWRHQKRILKASRNVTGIPQFCGVRQLELSSARKLSFLVGCQEKRGLEETRLDEEKCWSRGVAQAVWGELVGRLVLLYTRSGSWQSDVNAGSQVKTAESVTTTSHRIAMTIACG</sequence>
<comment type="caution">
    <text evidence="1">The sequence shown here is derived from an EMBL/GenBank/DDBJ whole genome shotgun (WGS) entry which is preliminary data.</text>
</comment>
<organism evidence="1 2">
    <name type="scientific">Ixodes persulcatus</name>
    <name type="common">Taiga tick</name>
    <dbReference type="NCBI Taxonomy" id="34615"/>
    <lineage>
        <taxon>Eukaryota</taxon>
        <taxon>Metazoa</taxon>
        <taxon>Ecdysozoa</taxon>
        <taxon>Arthropoda</taxon>
        <taxon>Chelicerata</taxon>
        <taxon>Arachnida</taxon>
        <taxon>Acari</taxon>
        <taxon>Parasitiformes</taxon>
        <taxon>Ixodida</taxon>
        <taxon>Ixodoidea</taxon>
        <taxon>Ixodidae</taxon>
        <taxon>Ixodinae</taxon>
        <taxon>Ixodes</taxon>
    </lineage>
</organism>
<evidence type="ECO:0000313" key="2">
    <source>
        <dbReference type="Proteomes" id="UP000805193"/>
    </source>
</evidence>
<keyword evidence="2" id="KW-1185">Reference proteome</keyword>
<gene>
    <name evidence="1" type="ORF">HPB47_024712</name>
</gene>
<name>A0AC60Q5T7_IXOPE</name>
<accession>A0AC60Q5T7</accession>
<evidence type="ECO:0000313" key="1">
    <source>
        <dbReference type="EMBL" id="KAG0428287.1"/>
    </source>
</evidence>
<protein>
    <submittedName>
        <fullName evidence="1">Uncharacterized protein</fullName>
    </submittedName>
</protein>
<dbReference type="EMBL" id="JABSTQ010009543">
    <property type="protein sequence ID" value="KAG0428287.1"/>
    <property type="molecule type" value="Genomic_DNA"/>
</dbReference>
<reference evidence="1 2" key="1">
    <citation type="journal article" date="2020" name="Cell">
        <title>Large-Scale Comparative Analyses of Tick Genomes Elucidate Their Genetic Diversity and Vector Capacities.</title>
        <authorList>
            <consortium name="Tick Genome and Microbiome Consortium (TIGMIC)"/>
            <person name="Jia N."/>
            <person name="Wang J."/>
            <person name="Shi W."/>
            <person name="Du L."/>
            <person name="Sun Y."/>
            <person name="Zhan W."/>
            <person name="Jiang J.F."/>
            <person name="Wang Q."/>
            <person name="Zhang B."/>
            <person name="Ji P."/>
            <person name="Bell-Sakyi L."/>
            <person name="Cui X.M."/>
            <person name="Yuan T.T."/>
            <person name="Jiang B.G."/>
            <person name="Yang W.F."/>
            <person name="Lam T.T."/>
            <person name="Chang Q.C."/>
            <person name="Ding S.J."/>
            <person name="Wang X.J."/>
            <person name="Zhu J.G."/>
            <person name="Ruan X.D."/>
            <person name="Zhao L."/>
            <person name="Wei J.T."/>
            <person name="Ye R.Z."/>
            <person name="Que T.C."/>
            <person name="Du C.H."/>
            <person name="Zhou Y.H."/>
            <person name="Cheng J.X."/>
            <person name="Dai P.F."/>
            <person name="Guo W.B."/>
            <person name="Han X.H."/>
            <person name="Huang E.J."/>
            <person name="Li L.F."/>
            <person name="Wei W."/>
            <person name="Gao Y.C."/>
            <person name="Liu J.Z."/>
            <person name="Shao H.Z."/>
            <person name="Wang X."/>
            <person name="Wang C.C."/>
            <person name="Yang T.C."/>
            <person name="Huo Q.B."/>
            <person name="Li W."/>
            <person name="Chen H.Y."/>
            <person name="Chen S.E."/>
            <person name="Zhou L.G."/>
            <person name="Ni X.B."/>
            <person name="Tian J.H."/>
            <person name="Sheng Y."/>
            <person name="Liu T."/>
            <person name="Pan Y.S."/>
            <person name="Xia L.Y."/>
            <person name="Li J."/>
            <person name="Zhao F."/>
            <person name="Cao W.C."/>
        </authorList>
    </citation>
    <scope>NUCLEOTIDE SEQUENCE [LARGE SCALE GENOMIC DNA]</scope>
    <source>
        <strain evidence="1">Iper-2018</strain>
    </source>
</reference>
<proteinExistence type="predicted"/>